<dbReference type="PANTHER" id="PTHR33840:SF1">
    <property type="entry name" value="TLE1 PHOSPHOLIPASE DOMAIN-CONTAINING PROTEIN"/>
    <property type="match status" value="1"/>
</dbReference>
<evidence type="ECO:0000313" key="3">
    <source>
        <dbReference type="EMBL" id="MBE9637370.1"/>
    </source>
</evidence>
<organism evidence="3 4">
    <name type="scientific">Salipiger mangrovisoli</name>
    <dbReference type="NCBI Taxonomy" id="2865933"/>
    <lineage>
        <taxon>Bacteria</taxon>
        <taxon>Pseudomonadati</taxon>
        <taxon>Pseudomonadota</taxon>
        <taxon>Alphaproteobacteria</taxon>
        <taxon>Rhodobacterales</taxon>
        <taxon>Roseobacteraceae</taxon>
        <taxon>Salipiger</taxon>
    </lineage>
</organism>
<dbReference type="RefSeq" id="WP_194134678.1">
    <property type="nucleotide sequence ID" value="NZ_JADFFK010000007.1"/>
</dbReference>
<dbReference type="PANTHER" id="PTHR33840">
    <property type="match status" value="1"/>
</dbReference>
<feature type="domain" description="T6SS Phospholipase effector Tle1-like catalytic" evidence="2">
    <location>
        <begin position="3"/>
        <end position="271"/>
    </location>
</feature>
<gene>
    <name evidence="3" type="ORF">IQ782_11005</name>
</gene>
<evidence type="ECO:0000259" key="2">
    <source>
        <dbReference type="Pfam" id="PF09994"/>
    </source>
</evidence>
<dbReference type="InterPro" id="IPR029058">
    <property type="entry name" value="AB_hydrolase_fold"/>
</dbReference>
<feature type="region of interest" description="Disordered" evidence="1">
    <location>
        <begin position="344"/>
        <end position="405"/>
    </location>
</feature>
<dbReference type="InterPro" id="IPR018712">
    <property type="entry name" value="Tle1-like_cat"/>
</dbReference>
<evidence type="ECO:0000256" key="1">
    <source>
        <dbReference type="SAM" id="MobiDB-lite"/>
    </source>
</evidence>
<name>A0ABR9X1M0_9RHOB</name>
<comment type="caution">
    <text evidence="3">The sequence shown here is derived from an EMBL/GenBank/DDBJ whole genome shotgun (WGS) entry which is preliminary data.</text>
</comment>
<dbReference type="Proteomes" id="UP000607796">
    <property type="component" value="Unassembled WGS sequence"/>
</dbReference>
<dbReference type="EMBL" id="JADFFK010000007">
    <property type="protein sequence ID" value="MBE9637370.1"/>
    <property type="molecule type" value="Genomic_DNA"/>
</dbReference>
<protein>
    <submittedName>
        <fullName evidence="3">DUF2235 domain-containing protein</fullName>
    </submittedName>
</protein>
<proteinExistence type="predicted"/>
<accession>A0ABR9X1M0</accession>
<reference evidence="3 4" key="1">
    <citation type="journal article" date="2021" name="Int. J. Syst. Evol. Microbiol.">
        <title>Salipiger mangrovisoli sp. nov., isolated from mangrove soil and the proposal for the reclassification of Paraphaeobacter pallidus as Salipiger pallidus comb. nov.</title>
        <authorList>
            <person name="Du J."/>
            <person name="Liu Y."/>
            <person name="Pei T."/>
            <person name="Deng M.R."/>
            <person name="Zhu H."/>
        </authorList>
    </citation>
    <scope>NUCLEOTIDE SEQUENCE [LARGE SCALE GENOMIC DNA]</scope>
    <source>
        <strain evidence="3 4">6D45A</strain>
    </source>
</reference>
<evidence type="ECO:0000313" key="4">
    <source>
        <dbReference type="Proteomes" id="UP000607796"/>
    </source>
</evidence>
<dbReference type="SUPFAM" id="SSF53474">
    <property type="entry name" value="alpha/beta-Hydrolases"/>
    <property type="match status" value="1"/>
</dbReference>
<sequence length="405" mass="45459">MAKNIVICCDGTGNEIGETLSNVLKLYRCVPRDAGQRVFYDPGVGTLSSSDSWAEIRQSLRLVFGLATGWGLDDNILEPYQFLVEHWQKGDRIFLFGFSRGAYTVRALAGMIYLVGLLSPEQRNLSGPALVAYKRASSQNSLRHGWRVRQVLRTRRVPIHFLGAWDTVSSVIVPRPDRLYLPSFQKLPYTRSNPGVRAFRHALSIDERRRMFRLNRWVAPSRFNPDPFGKTDLGHSTKQVWFAGTHSDVGGGWPEPRSGLSRLALRWMIDEAVAEGLRVDARAMAQLIPAPRQPDRSGGGAEDRSLAEPVNASMIGLWPVLEYLPKCLRFREWPFRRGFARLYLPRGEPRPIPPDADLHPSVVARMQSDPGYRPENLAHRVDDPKPSAPAPQVPDPQDSAPDGPD</sequence>
<feature type="compositionally biased region" description="Basic and acidic residues" evidence="1">
    <location>
        <begin position="376"/>
        <end position="385"/>
    </location>
</feature>
<keyword evidence="4" id="KW-1185">Reference proteome</keyword>
<dbReference type="Pfam" id="PF09994">
    <property type="entry name" value="T6SS_Tle1-like_cat"/>
    <property type="match status" value="1"/>
</dbReference>